<protein>
    <submittedName>
        <fullName evidence="1">Uncharacterized protein</fullName>
    </submittedName>
</protein>
<organism evidence="1">
    <name type="scientific">Salinispirillum sp. LH 10-3-1</name>
    <dbReference type="NCBI Taxonomy" id="2952525"/>
    <lineage>
        <taxon>Bacteria</taxon>
        <taxon>Pseudomonadati</taxon>
        <taxon>Pseudomonadota</taxon>
        <taxon>Gammaproteobacteria</taxon>
        <taxon>Oceanospirillales</taxon>
        <taxon>Saccharospirillaceae</taxon>
        <taxon>Salinispirillum</taxon>
    </lineage>
</organism>
<dbReference type="RefSeq" id="WP_304994549.1">
    <property type="nucleotide sequence ID" value="NZ_CP101717.1"/>
</dbReference>
<dbReference type="EMBL" id="CP101717">
    <property type="protein sequence ID" value="WLD57262.1"/>
    <property type="molecule type" value="Genomic_DNA"/>
</dbReference>
<sequence>MRDYIIEASAAGYRVWLLDGDQRYPLGAEPYPSLSRARDQIPKRFRAKARLIHHTAYTEMINGPDGVSPPLNVR</sequence>
<evidence type="ECO:0000313" key="1">
    <source>
        <dbReference type="EMBL" id="WLD57262.1"/>
    </source>
</evidence>
<gene>
    <name evidence="1" type="ORF">NFC81_11085</name>
</gene>
<accession>A0AB38YD30</accession>
<proteinExistence type="predicted"/>
<reference evidence="1" key="1">
    <citation type="submission" date="2022-07" db="EMBL/GenBank/DDBJ databases">
        <title>Complete genome sequence of Salinispirillum sp. LH10-3-1 capable of multiple carbohydrate inversion isolated from a soda lake.</title>
        <authorList>
            <person name="Liu J."/>
            <person name="Zhai Y."/>
            <person name="Zhang H."/>
            <person name="Yang H."/>
            <person name="Qu J."/>
            <person name="Li J."/>
        </authorList>
    </citation>
    <scope>NUCLEOTIDE SEQUENCE</scope>
    <source>
        <strain evidence="1">LH 10-3-1</strain>
    </source>
</reference>
<dbReference type="AlphaFoldDB" id="A0AB38YD30"/>
<name>A0AB38YD30_9GAMM</name>